<dbReference type="SUPFAM" id="SSF63825">
    <property type="entry name" value="YWTD domain"/>
    <property type="match status" value="1"/>
</dbReference>
<organism evidence="1 2">
    <name type="scientific">Perkinsus chesapeaki</name>
    <name type="common">Clam parasite</name>
    <name type="synonym">Perkinsus andrewsi</name>
    <dbReference type="NCBI Taxonomy" id="330153"/>
    <lineage>
        <taxon>Eukaryota</taxon>
        <taxon>Sar</taxon>
        <taxon>Alveolata</taxon>
        <taxon>Perkinsozoa</taxon>
        <taxon>Perkinsea</taxon>
        <taxon>Perkinsida</taxon>
        <taxon>Perkinsidae</taxon>
        <taxon>Perkinsus</taxon>
    </lineage>
</organism>
<feature type="non-terminal residue" evidence="1">
    <location>
        <position position="199"/>
    </location>
</feature>
<evidence type="ECO:0000313" key="1">
    <source>
        <dbReference type="EMBL" id="KAF4647040.1"/>
    </source>
</evidence>
<keyword evidence="2" id="KW-1185">Reference proteome</keyword>
<gene>
    <name evidence="1" type="ORF">FOL47_005162</name>
</gene>
<dbReference type="EMBL" id="JAAPAO010002898">
    <property type="protein sequence ID" value="KAF4647040.1"/>
    <property type="molecule type" value="Genomic_DNA"/>
</dbReference>
<dbReference type="AlphaFoldDB" id="A0A7J6KJA4"/>
<sequence length="199" mass="22962">SIDVYYQRADATFVFAIVDNEIRMYGTPGNRVPPLEGEYKVIQRADDRYEFTGLTFDRSAHFLFVSDKKNNQVYRYDPSTPGYARRTAAGNRDRRAIDDETHLYHPLAVKYAKGDLYILQGPIENARLVRWTPFKSNRTFQYDFIVEGRLGFDVADVTQDYIYYRTHGDSVYKHCANWPCNDPILIAGGCGPSHEPNQL</sequence>
<dbReference type="Proteomes" id="UP000591131">
    <property type="component" value="Unassembled WGS sequence"/>
</dbReference>
<reference evidence="1 2" key="1">
    <citation type="submission" date="2020-04" db="EMBL/GenBank/DDBJ databases">
        <title>Perkinsus chesapeaki whole genome sequence.</title>
        <authorList>
            <person name="Bogema D.R."/>
        </authorList>
    </citation>
    <scope>NUCLEOTIDE SEQUENCE [LARGE SCALE GENOMIC DNA]</scope>
    <source>
        <strain evidence="1">ATCC PRA-425</strain>
    </source>
</reference>
<protein>
    <submittedName>
        <fullName evidence="1">Uncharacterized protein</fullName>
    </submittedName>
</protein>
<feature type="non-terminal residue" evidence="1">
    <location>
        <position position="1"/>
    </location>
</feature>
<accession>A0A7J6KJA4</accession>
<dbReference type="Gene3D" id="2.120.10.30">
    <property type="entry name" value="TolB, C-terminal domain"/>
    <property type="match status" value="1"/>
</dbReference>
<name>A0A7J6KJA4_PERCH</name>
<dbReference type="OrthoDB" id="432699at2759"/>
<comment type="caution">
    <text evidence="1">The sequence shown here is derived from an EMBL/GenBank/DDBJ whole genome shotgun (WGS) entry which is preliminary data.</text>
</comment>
<proteinExistence type="predicted"/>
<dbReference type="InterPro" id="IPR011042">
    <property type="entry name" value="6-blade_b-propeller_TolB-like"/>
</dbReference>
<evidence type="ECO:0000313" key="2">
    <source>
        <dbReference type="Proteomes" id="UP000591131"/>
    </source>
</evidence>